<feature type="domain" description="Glycosyltransferase subfamily 4-like N-terminal" evidence="3">
    <location>
        <begin position="16"/>
        <end position="171"/>
    </location>
</feature>
<proteinExistence type="predicted"/>
<evidence type="ECO:0000313" key="5">
    <source>
        <dbReference type="Proteomes" id="UP000823865"/>
    </source>
</evidence>
<dbReference type="InterPro" id="IPR001296">
    <property type="entry name" value="Glyco_trans_1"/>
</dbReference>
<dbReference type="EMBL" id="JAHLFU010000018">
    <property type="protein sequence ID" value="MBU3852423.1"/>
    <property type="molecule type" value="Genomic_DNA"/>
</dbReference>
<reference evidence="4" key="2">
    <citation type="submission" date="2021-04" db="EMBL/GenBank/DDBJ databases">
        <authorList>
            <person name="Gilroy R."/>
        </authorList>
    </citation>
    <scope>NUCLEOTIDE SEQUENCE</scope>
    <source>
        <strain evidence="4">G3-2149</strain>
    </source>
</reference>
<dbReference type="InterPro" id="IPR028098">
    <property type="entry name" value="Glyco_trans_4-like_N"/>
</dbReference>
<dbReference type="SUPFAM" id="SSF53756">
    <property type="entry name" value="UDP-Glycosyltransferase/glycogen phosphorylase"/>
    <property type="match status" value="1"/>
</dbReference>
<evidence type="ECO:0000256" key="1">
    <source>
        <dbReference type="ARBA" id="ARBA00022679"/>
    </source>
</evidence>
<dbReference type="CDD" id="cd03801">
    <property type="entry name" value="GT4_PimA-like"/>
    <property type="match status" value="1"/>
</dbReference>
<dbReference type="Pfam" id="PF13439">
    <property type="entry name" value="Glyco_transf_4"/>
    <property type="match status" value="1"/>
</dbReference>
<reference evidence="4" key="1">
    <citation type="journal article" date="2021" name="PeerJ">
        <title>Extensive microbial diversity within the chicken gut microbiome revealed by metagenomics and culture.</title>
        <authorList>
            <person name="Gilroy R."/>
            <person name="Ravi A."/>
            <person name="Getino M."/>
            <person name="Pursley I."/>
            <person name="Horton D.L."/>
            <person name="Alikhan N.F."/>
            <person name="Baker D."/>
            <person name="Gharbi K."/>
            <person name="Hall N."/>
            <person name="Watson M."/>
            <person name="Adriaenssens E.M."/>
            <person name="Foster-Nyarko E."/>
            <person name="Jarju S."/>
            <person name="Secka A."/>
            <person name="Antonio M."/>
            <person name="Oren A."/>
            <person name="Chaudhuri R.R."/>
            <person name="La Ragione R."/>
            <person name="Hildebrand F."/>
            <person name="Pallen M.J."/>
        </authorList>
    </citation>
    <scope>NUCLEOTIDE SEQUENCE</scope>
    <source>
        <strain evidence="4">G3-2149</strain>
    </source>
</reference>
<dbReference type="Pfam" id="PF00534">
    <property type="entry name" value="Glycos_transf_1"/>
    <property type="match status" value="1"/>
</dbReference>
<sequence>MKICVIGTRGFPEIQGGVEKHCESLYPLLDDRFKVIVFRRKPYVSSSKTYPNIKFIDIPSTTIKGFEAVFHSFLATIYSIFYSPDIVHIHNIGPALFSPILKLCGIKIVLTYHSANYEHAKWGFFAKKLLKFSEKIALRTANAIIFVNKFQMEKYSVKIRKKSYYIPNGIPVVSPTTNTGYIKSLGLESRKYIISVGRITPEKGFDILIEAYNKIKTDFKLVIVGGVEAESEYYQHLKKISINKPIVYTGYIFGEKLNEIYSNAALYVLSSLNEGFPLVLLEAMRYKLDVLVSDIPATRLVKLDNQDYFEKGSIDDLSLKLQNKIYSYHIRDYQLDEFDWDKIAGQVSEIYTSLK</sequence>
<protein>
    <submittedName>
        <fullName evidence="4">Glycosyltransferase family 4 protein</fullName>
    </submittedName>
</protein>
<dbReference type="GO" id="GO:0009103">
    <property type="term" value="P:lipopolysaccharide biosynthetic process"/>
    <property type="evidence" value="ECO:0007669"/>
    <property type="project" value="TreeGrafter"/>
</dbReference>
<evidence type="ECO:0000259" key="2">
    <source>
        <dbReference type="Pfam" id="PF00534"/>
    </source>
</evidence>
<evidence type="ECO:0000259" key="3">
    <source>
        <dbReference type="Pfam" id="PF13439"/>
    </source>
</evidence>
<feature type="domain" description="Glycosyl transferase family 1" evidence="2">
    <location>
        <begin position="185"/>
        <end position="306"/>
    </location>
</feature>
<dbReference type="Gene3D" id="3.40.50.2000">
    <property type="entry name" value="Glycogen Phosphorylase B"/>
    <property type="match status" value="2"/>
</dbReference>
<dbReference type="PANTHER" id="PTHR46401">
    <property type="entry name" value="GLYCOSYLTRANSFERASE WBBK-RELATED"/>
    <property type="match status" value="1"/>
</dbReference>
<comment type="caution">
    <text evidence="4">The sequence shown here is derived from an EMBL/GenBank/DDBJ whole genome shotgun (WGS) entry which is preliminary data.</text>
</comment>
<dbReference type="Proteomes" id="UP000823865">
    <property type="component" value="Unassembled WGS sequence"/>
</dbReference>
<keyword evidence="1" id="KW-0808">Transferase</keyword>
<evidence type="ECO:0000313" key="4">
    <source>
        <dbReference type="EMBL" id="MBU3852423.1"/>
    </source>
</evidence>
<accession>A0A9E2P005</accession>
<dbReference type="AlphaFoldDB" id="A0A9E2P005"/>
<dbReference type="GO" id="GO:0016757">
    <property type="term" value="F:glycosyltransferase activity"/>
    <property type="evidence" value="ECO:0007669"/>
    <property type="project" value="InterPro"/>
</dbReference>
<gene>
    <name evidence="4" type="ORF">H9789_01090</name>
</gene>
<dbReference type="PANTHER" id="PTHR46401:SF2">
    <property type="entry name" value="GLYCOSYLTRANSFERASE WBBK-RELATED"/>
    <property type="match status" value="1"/>
</dbReference>
<organism evidence="4 5">
    <name type="scientific">Candidatus Paraprevotella stercoravium</name>
    <dbReference type="NCBI Taxonomy" id="2838725"/>
    <lineage>
        <taxon>Bacteria</taxon>
        <taxon>Pseudomonadati</taxon>
        <taxon>Bacteroidota</taxon>
        <taxon>Bacteroidia</taxon>
        <taxon>Bacteroidales</taxon>
        <taxon>Prevotellaceae</taxon>
        <taxon>Paraprevotella</taxon>
    </lineage>
</organism>
<name>A0A9E2P005_9BACT</name>